<sequence length="78" mass="9151">MATIFEMELNDSEIEDFSNSQSSSQQLINNNNQSRITGHNHNNNNHLQQNNHHTNRLLDYEIENDDQMIVNNEIEVKL</sequence>
<evidence type="ECO:0000313" key="2">
    <source>
        <dbReference type="EMBL" id="KAH9413642.1"/>
    </source>
</evidence>
<evidence type="ECO:0000313" key="3">
    <source>
        <dbReference type="Proteomes" id="UP000887458"/>
    </source>
</evidence>
<proteinExistence type="predicted"/>
<reference evidence="2 3" key="1">
    <citation type="journal article" date="2018" name="J. Allergy Clin. Immunol.">
        <title>High-quality assembly of Dermatophagoides pteronyssinus genome and transcriptome reveals a wide range of novel allergens.</title>
        <authorList>
            <person name="Liu X.Y."/>
            <person name="Yang K.Y."/>
            <person name="Wang M.Q."/>
            <person name="Kwok J.S."/>
            <person name="Zeng X."/>
            <person name="Yang Z."/>
            <person name="Xiao X.J."/>
            <person name="Lau C.P."/>
            <person name="Li Y."/>
            <person name="Huang Z.M."/>
            <person name="Ba J.G."/>
            <person name="Yim A.K."/>
            <person name="Ouyang C.Y."/>
            <person name="Ngai S.M."/>
            <person name="Chan T.F."/>
            <person name="Leung E.L."/>
            <person name="Liu L."/>
            <person name="Liu Z.G."/>
            <person name="Tsui S.K."/>
        </authorList>
    </citation>
    <scope>NUCLEOTIDE SEQUENCE [LARGE SCALE GENOMIC DNA]</scope>
    <source>
        <strain evidence="2">Derp</strain>
    </source>
</reference>
<dbReference type="Proteomes" id="UP000887458">
    <property type="component" value="Unassembled WGS sequence"/>
</dbReference>
<feature type="region of interest" description="Disordered" evidence="1">
    <location>
        <begin position="9"/>
        <end position="53"/>
    </location>
</feature>
<gene>
    <name evidence="2" type="ORF">DERP_009343</name>
</gene>
<accession>A0ABQ8ITR7</accession>
<feature type="compositionally biased region" description="Low complexity" evidence="1">
    <location>
        <begin position="18"/>
        <end position="52"/>
    </location>
</feature>
<comment type="caution">
    <text evidence="2">The sequence shown here is derived from an EMBL/GenBank/DDBJ whole genome shotgun (WGS) entry which is preliminary data.</text>
</comment>
<reference evidence="2 3" key="2">
    <citation type="journal article" date="2022" name="Mol. Biol. Evol.">
        <title>Comparative Genomics Reveals Insights into the Divergent Evolution of Astigmatic Mites and Household Pest Adaptations.</title>
        <authorList>
            <person name="Xiong Q."/>
            <person name="Wan A.T."/>
            <person name="Liu X."/>
            <person name="Fung C.S."/>
            <person name="Xiao X."/>
            <person name="Malainual N."/>
            <person name="Hou J."/>
            <person name="Wang L."/>
            <person name="Wang M."/>
            <person name="Yang K.Y."/>
            <person name="Cui Y."/>
            <person name="Leung E.L."/>
            <person name="Nong W."/>
            <person name="Shin S.K."/>
            <person name="Au S.W."/>
            <person name="Jeong K.Y."/>
            <person name="Chew F.T."/>
            <person name="Hui J.H."/>
            <person name="Leung T.F."/>
            <person name="Tungtrongchitr A."/>
            <person name="Zhong N."/>
            <person name="Liu Z."/>
            <person name="Tsui S.K."/>
        </authorList>
    </citation>
    <scope>NUCLEOTIDE SEQUENCE [LARGE SCALE GENOMIC DNA]</scope>
    <source>
        <tissue evidence="2">Whole mite body</tissue>
    </source>
</reference>
<protein>
    <submittedName>
        <fullName evidence="2">Uncharacterized protein</fullName>
    </submittedName>
</protein>
<name>A0ABQ8ITR7_DERPT</name>
<evidence type="ECO:0000256" key="1">
    <source>
        <dbReference type="SAM" id="MobiDB-lite"/>
    </source>
</evidence>
<keyword evidence="3" id="KW-1185">Reference proteome</keyword>
<organism evidence="2 3">
    <name type="scientific">Dermatophagoides pteronyssinus</name>
    <name type="common">European house dust mite</name>
    <dbReference type="NCBI Taxonomy" id="6956"/>
    <lineage>
        <taxon>Eukaryota</taxon>
        <taxon>Metazoa</taxon>
        <taxon>Ecdysozoa</taxon>
        <taxon>Arthropoda</taxon>
        <taxon>Chelicerata</taxon>
        <taxon>Arachnida</taxon>
        <taxon>Acari</taxon>
        <taxon>Acariformes</taxon>
        <taxon>Sarcoptiformes</taxon>
        <taxon>Astigmata</taxon>
        <taxon>Psoroptidia</taxon>
        <taxon>Analgoidea</taxon>
        <taxon>Pyroglyphidae</taxon>
        <taxon>Dermatophagoidinae</taxon>
        <taxon>Dermatophagoides</taxon>
    </lineage>
</organism>
<dbReference type="EMBL" id="NJHN03000120">
    <property type="protein sequence ID" value="KAH9413642.1"/>
    <property type="molecule type" value="Genomic_DNA"/>
</dbReference>